<proteinExistence type="predicted"/>
<dbReference type="PANTHER" id="PTHR13096:SF8">
    <property type="entry name" value="RIBOSOMAL OXYGENASE 1"/>
    <property type="match status" value="1"/>
</dbReference>
<name>A0A2S0PAM5_9NEIS</name>
<evidence type="ECO:0000313" key="8">
    <source>
        <dbReference type="Proteomes" id="UP000244173"/>
    </source>
</evidence>
<keyword evidence="2" id="KW-0479">Metal-binding</keyword>
<dbReference type="RefSeq" id="WP_028497606.1">
    <property type="nucleotide sequence ID" value="NZ_CP028519.1"/>
</dbReference>
<gene>
    <name evidence="7" type="ORF">DAI18_10155</name>
</gene>
<dbReference type="Pfam" id="PF08007">
    <property type="entry name" value="JmjC_2"/>
    <property type="match status" value="1"/>
</dbReference>
<reference evidence="7 8" key="1">
    <citation type="submission" date="2018-04" db="EMBL/GenBank/DDBJ databases">
        <title>Denitrifier Microvirgula.</title>
        <authorList>
            <person name="Anderson E."/>
            <person name="Jang J."/>
            <person name="Ishii S."/>
        </authorList>
    </citation>
    <scope>NUCLEOTIDE SEQUENCE [LARGE SCALE GENOMIC DNA]</scope>
    <source>
        <strain evidence="7 8">BE2.4</strain>
    </source>
</reference>
<dbReference type="PROSITE" id="PS51184">
    <property type="entry name" value="JMJC"/>
    <property type="match status" value="1"/>
</dbReference>
<keyword evidence="4" id="KW-0560">Oxidoreductase</keyword>
<dbReference type="InterPro" id="IPR003347">
    <property type="entry name" value="JmjC_dom"/>
</dbReference>
<accession>A0A2S0PAM5</accession>
<dbReference type="Pfam" id="PF20514">
    <property type="entry name" value="WHD_ROXA"/>
    <property type="match status" value="1"/>
</dbReference>
<evidence type="ECO:0000259" key="6">
    <source>
        <dbReference type="PROSITE" id="PS51184"/>
    </source>
</evidence>
<feature type="domain" description="JmjC" evidence="6">
    <location>
        <begin position="98"/>
        <end position="224"/>
    </location>
</feature>
<dbReference type="SUPFAM" id="SSF51197">
    <property type="entry name" value="Clavaminate synthase-like"/>
    <property type="match status" value="1"/>
</dbReference>
<keyword evidence="8" id="KW-1185">Reference proteome</keyword>
<dbReference type="Gene3D" id="3.40.366.30">
    <property type="entry name" value="50S ribosomal protein L16 arginine hydroxylase, Chain A, Domain 2"/>
    <property type="match status" value="1"/>
</dbReference>
<comment type="cofactor">
    <cofactor evidence="1">
        <name>Fe(2+)</name>
        <dbReference type="ChEBI" id="CHEBI:29033"/>
    </cofactor>
</comment>
<dbReference type="Gene3D" id="2.60.120.650">
    <property type="entry name" value="Cupin"/>
    <property type="match status" value="1"/>
</dbReference>
<sequence length="380" mass="42275">MKTPISFLGGLTAEQFLSEYWQKKPLLVRGAFPDVGPHADLAVLSALAQRDDVESRLIESRAGRWFVESGPLRPSRLARLPESDWTLLVQNVNHHLPHIADLLWQFDFLPYARIDDLMISYAPPGGTVGPHFDSYDVFLLQVGGRKRWQIGSPDNQRLQEGAPIKVLDSFTALDTWELAHGDMLYLPPKLSHYGVALDAGMTYSVGFRAPTVQEMATQFLVHLQDSICLDGMYADPGLRPVDAPARIGDDMVEQVAAMLERIHWDRDTVADFLGRYLSEPKPHVFYEGPDAALDFDAFADAVVEQGIRLDLKSQILFTDDAVYANGERLETGAEDAARWQQFGNARHLAGAAVSDGMLDALYEGYEAGYWQLGESRPAAD</sequence>
<dbReference type="GO" id="GO:0046872">
    <property type="term" value="F:metal ion binding"/>
    <property type="evidence" value="ECO:0007669"/>
    <property type="project" value="UniProtKB-KW"/>
</dbReference>
<dbReference type="PANTHER" id="PTHR13096">
    <property type="entry name" value="MINA53 MYC INDUCED NUCLEAR ANTIGEN"/>
    <property type="match status" value="1"/>
</dbReference>
<dbReference type="InterPro" id="IPR046799">
    <property type="entry name" value="ROXA-like_wH"/>
</dbReference>
<dbReference type="GO" id="GO:0016706">
    <property type="term" value="F:2-oxoglutarate-dependent dioxygenase activity"/>
    <property type="evidence" value="ECO:0007669"/>
    <property type="project" value="TreeGrafter"/>
</dbReference>
<keyword evidence="5" id="KW-0408">Iron</keyword>
<evidence type="ECO:0000256" key="2">
    <source>
        <dbReference type="ARBA" id="ARBA00022723"/>
    </source>
</evidence>
<protein>
    <submittedName>
        <fullName evidence="7">Cupin</fullName>
    </submittedName>
</protein>
<dbReference type="EMBL" id="CP028519">
    <property type="protein sequence ID" value="AVY94363.1"/>
    <property type="molecule type" value="Genomic_DNA"/>
</dbReference>
<dbReference type="OrthoDB" id="9764016at2"/>
<evidence type="ECO:0000256" key="3">
    <source>
        <dbReference type="ARBA" id="ARBA00022964"/>
    </source>
</evidence>
<dbReference type="Proteomes" id="UP000244173">
    <property type="component" value="Chromosome"/>
</dbReference>
<dbReference type="AlphaFoldDB" id="A0A2S0PAM5"/>
<evidence type="ECO:0000313" key="7">
    <source>
        <dbReference type="EMBL" id="AVY94363.1"/>
    </source>
</evidence>
<evidence type="ECO:0000256" key="4">
    <source>
        <dbReference type="ARBA" id="ARBA00023002"/>
    </source>
</evidence>
<dbReference type="SMART" id="SM00558">
    <property type="entry name" value="JmjC"/>
    <property type="match status" value="1"/>
</dbReference>
<dbReference type="InterPro" id="IPR039994">
    <property type="entry name" value="NO66-like"/>
</dbReference>
<evidence type="ECO:0000256" key="5">
    <source>
        <dbReference type="ARBA" id="ARBA00023004"/>
    </source>
</evidence>
<organism evidence="7 8">
    <name type="scientific">Microvirgula aerodenitrificans</name>
    <dbReference type="NCBI Taxonomy" id="57480"/>
    <lineage>
        <taxon>Bacteria</taxon>
        <taxon>Pseudomonadati</taxon>
        <taxon>Pseudomonadota</taxon>
        <taxon>Betaproteobacteria</taxon>
        <taxon>Neisseriales</taxon>
        <taxon>Aquaspirillaceae</taxon>
        <taxon>Microvirgula</taxon>
    </lineage>
</organism>
<dbReference type="KEGG" id="maer:DAI18_10155"/>
<evidence type="ECO:0000256" key="1">
    <source>
        <dbReference type="ARBA" id="ARBA00001954"/>
    </source>
</evidence>
<keyword evidence="3" id="KW-0223">Dioxygenase</keyword>
<dbReference type="STRING" id="1122240.GCA_000620105_00068"/>